<dbReference type="Proteomes" id="UP000502611">
    <property type="component" value="Plasmid p-A-Sy"/>
</dbReference>
<feature type="domain" description="Copper resistance protein D" evidence="7">
    <location>
        <begin position="194"/>
        <end position="301"/>
    </location>
</feature>
<dbReference type="InterPro" id="IPR047689">
    <property type="entry name" value="CopD"/>
</dbReference>
<evidence type="ECO:0000256" key="3">
    <source>
        <dbReference type="ARBA" id="ARBA00022692"/>
    </source>
</evidence>
<sequence>MPDIIAIAVRLGLFLDLMLLFGLPMFGLYTLRGTERASGSVLRFRSVLATIALAGIVLSILGMMVLAASMGGVPLDQVDRATVNLLISGTAIGTVWQVRVAALLLVLYFSIVGWRRPAFALWSLSATAAVALATLAWTGHGAADEGLRGWVHLGADITHLWAAGIWVGALFALCLLIFRPAARMAIDHIHLSHRALDGFAKVGSVVVGLLILSGFINSWILIGPSRLGSLFASLYGLLLGAKLILFGVMLTLAAANRFFLTPSLAAAIETGNTSSAIGTLRRSLAIETGCALVILALVAWLGLLAPPASGM</sequence>
<feature type="transmembrane region" description="Helical" evidence="6">
    <location>
        <begin position="47"/>
        <end position="73"/>
    </location>
</feature>
<keyword evidence="10" id="KW-0614">Plasmid</keyword>
<dbReference type="EMBL" id="LSTR01000019">
    <property type="protein sequence ID" value="OAH46639.1"/>
    <property type="molecule type" value="Genomic_DNA"/>
</dbReference>
<evidence type="ECO:0000259" key="7">
    <source>
        <dbReference type="Pfam" id="PF05425"/>
    </source>
</evidence>
<evidence type="ECO:0000313" key="12">
    <source>
        <dbReference type="Proteomes" id="UP000077262"/>
    </source>
</evidence>
<reference evidence="10 13" key="3">
    <citation type="submission" date="2020-04" db="EMBL/GenBank/DDBJ databases">
        <title>The Whole Genome Analysis of High salt-tolerant Sphingobium yanoikuyae YC-XJ2 with Aryl organophosphorus flame retardants (aryl-OPFRs)-degrading capacity and characteristics of Related phosphotriesterase.</title>
        <authorList>
            <person name="Li X."/>
        </authorList>
    </citation>
    <scope>NUCLEOTIDE SEQUENCE [LARGE SCALE GENOMIC DNA]</scope>
    <source>
        <strain evidence="10 13">YC-XJ2</strain>
        <plasmid evidence="13">p-a-sy</plasmid>
        <plasmid evidence="10">p-A-Sy</plasmid>
    </source>
</reference>
<dbReference type="EMBL" id="CP053022">
    <property type="protein sequence ID" value="QJR05744.1"/>
    <property type="molecule type" value="Genomic_DNA"/>
</dbReference>
<dbReference type="AlphaFoldDB" id="A0A084EB51"/>
<dbReference type="NCBIfam" id="NF033808">
    <property type="entry name" value="copper_CopD"/>
    <property type="match status" value="1"/>
</dbReference>
<evidence type="ECO:0000313" key="10">
    <source>
        <dbReference type="EMBL" id="QJR05744.1"/>
    </source>
</evidence>
<geneLocation type="plasmid" evidence="10">
    <name>p-A-Sy</name>
</geneLocation>
<feature type="transmembrane region" description="Helical" evidence="6">
    <location>
        <begin position="284"/>
        <end position="305"/>
    </location>
</feature>
<evidence type="ECO:0000313" key="9">
    <source>
        <dbReference type="EMBL" id="OAH46639.1"/>
    </source>
</evidence>
<dbReference type="GO" id="GO:0006825">
    <property type="term" value="P:copper ion transport"/>
    <property type="evidence" value="ECO:0007669"/>
    <property type="project" value="InterPro"/>
</dbReference>
<feature type="transmembrane region" description="Helical" evidence="6">
    <location>
        <begin position="159"/>
        <end position="178"/>
    </location>
</feature>
<dbReference type="GO" id="GO:0005886">
    <property type="term" value="C:plasma membrane"/>
    <property type="evidence" value="ECO:0007669"/>
    <property type="project" value="UniProtKB-SubCell"/>
</dbReference>
<dbReference type="eggNOG" id="COG1276">
    <property type="taxonomic scope" value="Bacteria"/>
</dbReference>
<dbReference type="Pfam" id="PF05425">
    <property type="entry name" value="CopD"/>
    <property type="match status" value="1"/>
</dbReference>
<evidence type="ECO:0000313" key="8">
    <source>
        <dbReference type="EMBL" id="KEZ15193.1"/>
    </source>
</evidence>
<gene>
    <name evidence="10" type="primary">copD</name>
    <name evidence="9" type="ORF">AX777_16685</name>
    <name evidence="8" type="ORF">CP98_04595</name>
    <name evidence="10" type="ORF">HH800_26160</name>
</gene>
<proteinExistence type="predicted"/>
<feature type="transmembrane region" description="Helical" evidence="6">
    <location>
        <begin position="119"/>
        <end position="139"/>
    </location>
</feature>
<evidence type="ECO:0000256" key="5">
    <source>
        <dbReference type="ARBA" id="ARBA00023136"/>
    </source>
</evidence>
<comment type="subcellular location">
    <subcellularLocation>
        <location evidence="1">Cell membrane</location>
        <topology evidence="1">Multi-pass membrane protein</topology>
    </subcellularLocation>
</comment>
<dbReference type="OrthoDB" id="6053803at2"/>
<dbReference type="RefSeq" id="WP_017502271.1">
    <property type="nucleotide sequence ID" value="NZ_CALUBW010000007.1"/>
</dbReference>
<keyword evidence="4 6" id="KW-1133">Transmembrane helix</keyword>
<keyword evidence="5 6" id="KW-0472">Membrane</keyword>
<dbReference type="EMBL" id="JGVR01000043">
    <property type="protein sequence ID" value="KEZ15193.1"/>
    <property type="molecule type" value="Genomic_DNA"/>
</dbReference>
<organism evidence="8 11">
    <name type="scientific">Sphingobium yanoikuyae</name>
    <name type="common">Sphingomonas yanoikuyae</name>
    <dbReference type="NCBI Taxonomy" id="13690"/>
    <lineage>
        <taxon>Bacteria</taxon>
        <taxon>Pseudomonadati</taxon>
        <taxon>Pseudomonadota</taxon>
        <taxon>Alphaproteobacteria</taxon>
        <taxon>Sphingomonadales</taxon>
        <taxon>Sphingomonadaceae</taxon>
        <taxon>Sphingobium</taxon>
    </lineage>
</organism>
<dbReference type="Proteomes" id="UP000028534">
    <property type="component" value="Unassembled WGS sequence"/>
</dbReference>
<evidence type="ECO:0000256" key="2">
    <source>
        <dbReference type="ARBA" id="ARBA00022475"/>
    </source>
</evidence>
<feature type="transmembrane region" description="Helical" evidence="6">
    <location>
        <begin position="199"/>
        <end position="222"/>
    </location>
</feature>
<dbReference type="STRING" id="13690.AX777_16685"/>
<dbReference type="Proteomes" id="UP000077262">
    <property type="component" value="Unassembled WGS sequence"/>
</dbReference>
<dbReference type="PANTHER" id="PTHR34820">
    <property type="entry name" value="INNER MEMBRANE PROTEIN YEBZ"/>
    <property type="match status" value="1"/>
</dbReference>
<keyword evidence="3 6" id="KW-0812">Transmembrane</keyword>
<dbReference type="PATRIC" id="fig|13690.10.peg.4730"/>
<geneLocation type="plasmid" evidence="13">
    <name>p-a-sy</name>
</geneLocation>
<dbReference type="InterPro" id="IPR032694">
    <property type="entry name" value="CopC/D"/>
</dbReference>
<evidence type="ECO:0000256" key="1">
    <source>
        <dbReference type="ARBA" id="ARBA00004651"/>
    </source>
</evidence>
<dbReference type="InterPro" id="IPR008457">
    <property type="entry name" value="Cu-R_CopD_dom"/>
</dbReference>
<feature type="transmembrane region" description="Helical" evidence="6">
    <location>
        <begin position="85"/>
        <end position="107"/>
    </location>
</feature>
<dbReference type="PANTHER" id="PTHR34820:SF4">
    <property type="entry name" value="INNER MEMBRANE PROTEIN YEBZ"/>
    <property type="match status" value="1"/>
</dbReference>
<accession>A0A084EB51</accession>
<reference evidence="8 11" key="1">
    <citation type="submission" date="2014-03" db="EMBL/GenBank/DDBJ databases">
        <title>Genome sequence of Sphingobium yanoikuyae B1.</title>
        <authorList>
            <person name="Gan H.M."/>
            <person name="Gan H.Y."/>
            <person name="Savka M.A."/>
        </authorList>
    </citation>
    <scope>NUCLEOTIDE SEQUENCE [LARGE SCALE GENOMIC DNA]</scope>
    <source>
        <strain evidence="8 11">B1</strain>
    </source>
</reference>
<evidence type="ECO:0000256" key="4">
    <source>
        <dbReference type="ARBA" id="ARBA00022989"/>
    </source>
</evidence>
<keyword evidence="2" id="KW-1003">Cell membrane</keyword>
<reference evidence="9 12" key="2">
    <citation type="submission" date="2016-02" db="EMBL/GenBank/DDBJ databases">
        <authorList>
            <person name="Wen L."/>
            <person name="He K."/>
            <person name="Yang H."/>
        </authorList>
    </citation>
    <scope>NUCLEOTIDE SEQUENCE [LARGE SCALE GENOMIC DNA]</scope>
    <source>
        <strain evidence="9 12">CD09_2</strain>
    </source>
</reference>
<evidence type="ECO:0000313" key="11">
    <source>
        <dbReference type="Proteomes" id="UP000028534"/>
    </source>
</evidence>
<feature type="transmembrane region" description="Helical" evidence="6">
    <location>
        <begin position="234"/>
        <end position="255"/>
    </location>
</feature>
<feature type="transmembrane region" description="Helical" evidence="6">
    <location>
        <begin position="6"/>
        <end position="26"/>
    </location>
</feature>
<evidence type="ECO:0000256" key="6">
    <source>
        <dbReference type="SAM" id="Phobius"/>
    </source>
</evidence>
<name>A0A084EB51_SPHYA</name>
<evidence type="ECO:0000313" key="13">
    <source>
        <dbReference type="Proteomes" id="UP000502611"/>
    </source>
</evidence>
<protein>
    <submittedName>
        <fullName evidence="10">Copper homeostasis membrane protein CopD</fullName>
    </submittedName>
    <submittedName>
        <fullName evidence="8">Copper resistance protein CopD</fullName>
    </submittedName>
</protein>